<proteinExistence type="inferred from homology"/>
<comment type="similarity">
    <text evidence="2 10">Belongs to the outer membrane factor (OMF) (TC 1.B.17) family.</text>
</comment>
<dbReference type="NCBIfam" id="TIGR01845">
    <property type="entry name" value="outer_NodT"/>
    <property type="match status" value="1"/>
</dbReference>
<dbReference type="PANTHER" id="PTHR30203">
    <property type="entry name" value="OUTER MEMBRANE CATION EFFLUX PROTEIN"/>
    <property type="match status" value="1"/>
</dbReference>
<dbReference type="GO" id="GO:0009279">
    <property type="term" value="C:cell outer membrane"/>
    <property type="evidence" value="ECO:0007669"/>
    <property type="project" value="UniProtKB-SubCell"/>
</dbReference>
<keyword evidence="12" id="KW-1185">Reference proteome</keyword>
<reference evidence="11 12" key="1">
    <citation type="submission" date="2020-08" db="EMBL/GenBank/DDBJ databases">
        <title>Dyella sp. G9 isolated from forest soil.</title>
        <authorList>
            <person name="Fu J."/>
            <person name="Qiu L."/>
        </authorList>
    </citation>
    <scope>NUCLEOTIDE SEQUENCE [LARGE SCALE GENOMIC DNA]</scope>
    <source>
        <strain evidence="11 12">G9</strain>
    </source>
</reference>
<keyword evidence="3 10" id="KW-1134">Transmembrane beta strand</keyword>
<dbReference type="Gene3D" id="2.20.200.10">
    <property type="entry name" value="Outer membrane efflux proteins (OEP)"/>
    <property type="match status" value="1"/>
</dbReference>
<evidence type="ECO:0000256" key="3">
    <source>
        <dbReference type="ARBA" id="ARBA00022452"/>
    </source>
</evidence>
<protein>
    <submittedName>
        <fullName evidence="11">Efflux transporter outer membrane subunit</fullName>
    </submittedName>
</protein>
<dbReference type="SUPFAM" id="SSF56954">
    <property type="entry name" value="Outer membrane efflux proteins (OEP)"/>
    <property type="match status" value="1"/>
</dbReference>
<dbReference type="PANTHER" id="PTHR30203:SF20">
    <property type="entry name" value="MULTIDRUG RESISTANCE OUTER MEMBRANE PROTEIN MDTP-RELATED"/>
    <property type="match status" value="1"/>
</dbReference>
<evidence type="ECO:0000313" key="12">
    <source>
        <dbReference type="Proteomes" id="UP000515873"/>
    </source>
</evidence>
<keyword evidence="5 10" id="KW-0732">Signal</keyword>
<evidence type="ECO:0000256" key="5">
    <source>
        <dbReference type="ARBA" id="ARBA00022729"/>
    </source>
</evidence>
<sequence length="488" mass="53007">MFKYKPLVAMVLVVPLLACVNSRGLHPQLTPTQPSDLGLARQLDELHAAPGPWPAQDWWTGLGDPQLDDLIHRALVTNPDIALAEARLREAQARVQEANAARGPDISTTAQAAGMYLPTTLPPPVGVGHYVLEKHVDAGLHWDLDLWGGRRAAWQAELGRVQVASAERQATRIALSVNVTRLYAQLGHAFVTRDIAGIELERAQQSQTLTRQRVEAGIDSNTQLRQIDAEVASDRERVTAADRDIVAKRLALGALIGEGPDHSLEMVRPRKIAPLDVAIPASLTLEIISHRADLTAARWSVEASRQGIEESRASFMPNVSLGVLAGFVSVGGSNVLQLPARFYQVAPSISLPIYDGGRRRAELSGRNAQYDAAVAQYDATLVRSISEVADQLSALRSLGSQADDQQQAYLAASDAWQLAEQRYRSGVGSFLETLVVRQQLLVAERHRADLRFEEVDSSILLIQALGGGYRPVSDAAPPTATADLREHP</sequence>
<keyword evidence="4 10" id="KW-0812">Transmembrane</keyword>
<evidence type="ECO:0000256" key="8">
    <source>
        <dbReference type="ARBA" id="ARBA00023288"/>
    </source>
</evidence>
<evidence type="ECO:0000256" key="10">
    <source>
        <dbReference type="RuleBase" id="RU362097"/>
    </source>
</evidence>
<keyword evidence="7 10" id="KW-0564">Palmitate</keyword>
<evidence type="ECO:0000256" key="1">
    <source>
        <dbReference type="ARBA" id="ARBA00004370"/>
    </source>
</evidence>
<dbReference type="InterPro" id="IPR003423">
    <property type="entry name" value="OMP_efflux"/>
</dbReference>
<organism evidence="11 12">
    <name type="scientific">Dyella telluris</name>
    <dbReference type="NCBI Taxonomy" id="2763498"/>
    <lineage>
        <taxon>Bacteria</taxon>
        <taxon>Pseudomonadati</taxon>
        <taxon>Pseudomonadota</taxon>
        <taxon>Gammaproteobacteria</taxon>
        <taxon>Lysobacterales</taxon>
        <taxon>Rhodanobacteraceae</taxon>
        <taxon>Dyella</taxon>
    </lineage>
</organism>
<dbReference type="AlphaFoldDB" id="A0A7G8Q3G3"/>
<evidence type="ECO:0000256" key="7">
    <source>
        <dbReference type="ARBA" id="ARBA00023139"/>
    </source>
</evidence>
<evidence type="ECO:0000313" key="11">
    <source>
        <dbReference type="EMBL" id="QNK01321.1"/>
    </source>
</evidence>
<dbReference type="KEGG" id="dtl:H8F01_20135"/>
<gene>
    <name evidence="11" type="ORF">H8F01_20135</name>
</gene>
<evidence type="ECO:0000256" key="9">
    <source>
        <dbReference type="ARBA" id="ARBA00037313"/>
    </source>
</evidence>
<keyword evidence="6 10" id="KW-0472">Membrane</keyword>
<feature type="chain" id="PRO_5029033068" evidence="10">
    <location>
        <begin position="19"/>
        <end position="488"/>
    </location>
</feature>
<dbReference type="RefSeq" id="WP_187056783.1">
    <property type="nucleotide sequence ID" value="NZ_CP060412.1"/>
</dbReference>
<feature type="signal peptide" evidence="10">
    <location>
        <begin position="1"/>
        <end position="18"/>
    </location>
</feature>
<dbReference type="EMBL" id="CP060412">
    <property type="protein sequence ID" value="QNK01321.1"/>
    <property type="molecule type" value="Genomic_DNA"/>
</dbReference>
<dbReference type="Proteomes" id="UP000515873">
    <property type="component" value="Chromosome"/>
</dbReference>
<evidence type="ECO:0000256" key="6">
    <source>
        <dbReference type="ARBA" id="ARBA00023136"/>
    </source>
</evidence>
<keyword evidence="8 10" id="KW-0449">Lipoprotein</keyword>
<name>A0A7G8Q3G3_9GAMM</name>
<evidence type="ECO:0000256" key="4">
    <source>
        <dbReference type="ARBA" id="ARBA00022692"/>
    </source>
</evidence>
<dbReference type="Gene3D" id="1.20.1600.10">
    <property type="entry name" value="Outer membrane efflux proteins (OEP)"/>
    <property type="match status" value="1"/>
</dbReference>
<dbReference type="GO" id="GO:0015562">
    <property type="term" value="F:efflux transmembrane transporter activity"/>
    <property type="evidence" value="ECO:0007669"/>
    <property type="project" value="InterPro"/>
</dbReference>
<accession>A0A7G8Q3G3</accession>
<comment type="function">
    <text evidence="9">Could be involved in resistance to puromycin, acriflavine and tetraphenylarsonium chloride.</text>
</comment>
<dbReference type="InterPro" id="IPR010131">
    <property type="entry name" value="MdtP/NodT-like"/>
</dbReference>
<evidence type="ECO:0000256" key="2">
    <source>
        <dbReference type="ARBA" id="ARBA00007613"/>
    </source>
</evidence>
<dbReference type="Pfam" id="PF02321">
    <property type="entry name" value="OEP"/>
    <property type="match status" value="2"/>
</dbReference>
<comment type="subcellular location">
    <subcellularLocation>
        <location evidence="10">Cell outer membrane</location>
        <topology evidence="10">Lipid-anchor</topology>
    </subcellularLocation>
    <subcellularLocation>
        <location evidence="1">Membrane</location>
    </subcellularLocation>
</comment>